<reference evidence="1 2" key="1">
    <citation type="submission" date="2021-02" db="EMBL/GenBank/DDBJ databases">
        <title>Alicyclobacillus curvatus sp. nov. and Alicyclobacillus mengziensis sp. nov., two acidophilic bacteria isolated from acid mine drainage.</title>
        <authorList>
            <person name="Huang Y."/>
        </authorList>
    </citation>
    <scope>NUCLEOTIDE SEQUENCE [LARGE SCALE GENOMIC DNA]</scope>
    <source>
        <strain evidence="1 2">S30H14</strain>
    </source>
</reference>
<sequence>MARVIAVFAHPDDETFICGGSLATLTAQGEHVTLICATKGEMGRRVGVPPVATRETLPQLREDELRKACKALRISDLRFLGYRDKSLEIQPIEQLIGILEKTFREEQPQAVITFHERLGGHPDHRTIGLAATSAFERYRTSGGANHRGLDGDKDASLLFVAWPGMAANPKQYGLTSNDFLEVDVRDELPAKLQAFRAHKTQSDLNNWLWQSDEKAMARLSQREYFIKAYGLGAPLR</sequence>
<dbReference type="GO" id="GO:0016811">
    <property type="term" value="F:hydrolase activity, acting on carbon-nitrogen (but not peptide) bonds, in linear amides"/>
    <property type="evidence" value="ECO:0007669"/>
    <property type="project" value="TreeGrafter"/>
</dbReference>
<dbReference type="RefSeq" id="WP_206658346.1">
    <property type="nucleotide sequence ID" value="NZ_CP071182.1"/>
</dbReference>
<accession>A0A9X7W2L7</accession>
<dbReference type="AlphaFoldDB" id="A0A9X7W2L7"/>
<dbReference type="PANTHER" id="PTHR12993:SF27">
    <property type="entry name" value="N-ACETYL-ALPHA-D-GLUCOSAMINYL L-MALATE DEACETYLASE 2-RELATED"/>
    <property type="match status" value="1"/>
</dbReference>
<keyword evidence="2" id="KW-1185">Reference proteome</keyword>
<dbReference type="KEGG" id="afx:JZ786_08940"/>
<dbReference type="InterPro" id="IPR003737">
    <property type="entry name" value="GlcNAc_PI_deacetylase-related"/>
</dbReference>
<dbReference type="PANTHER" id="PTHR12993">
    <property type="entry name" value="N-ACETYLGLUCOSAMINYL-PHOSPHATIDYLINOSITOL DE-N-ACETYLASE-RELATED"/>
    <property type="match status" value="1"/>
</dbReference>
<proteinExistence type="predicted"/>
<dbReference type="Gene3D" id="3.40.50.10320">
    <property type="entry name" value="LmbE-like"/>
    <property type="match status" value="1"/>
</dbReference>
<protein>
    <submittedName>
        <fullName evidence="1">PIG-L family deacetylase</fullName>
    </submittedName>
</protein>
<name>A0A9X7W2L7_9BACL</name>
<gene>
    <name evidence="1" type="ORF">JZ786_08940</name>
</gene>
<organism evidence="1 2">
    <name type="scientific">Alicyclobacillus mengziensis</name>
    <dbReference type="NCBI Taxonomy" id="2931921"/>
    <lineage>
        <taxon>Bacteria</taxon>
        <taxon>Bacillati</taxon>
        <taxon>Bacillota</taxon>
        <taxon>Bacilli</taxon>
        <taxon>Bacillales</taxon>
        <taxon>Alicyclobacillaceae</taxon>
        <taxon>Alicyclobacillus</taxon>
    </lineage>
</organism>
<dbReference type="EMBL" id="CP071182">
    <property type="protein sequence ID" value="QSO49032.1"/>
    <property type="molecule type" value="Genomic_DNA"/>
</dbReference>
<dbReference type="InterPro" id="IPR024078">
    <property type="entry name" value="LmbE-like_dom_sf"/>
</dbReference>
<dbReference type="SUPFAM" id="SSF102588">
    <property type="entry name" value="LmbE-like"/>
    <property type="match status" value="1"/>
</dbReference>
<dbReference type="Pfam" id="PF02585">
    <property type="entry name" value="PIG-L"/>
    <property type="match status" value="1"/>
</dbReference>
<dbReference type="Proteomes" id="UP000663505">
    <property type="component" value="Chromosome"/>
</dbReference>
<evidence type="ECO:0000313" key="1">
    <source>
        <dbReference type="EMBL" id="QSO49032.1"/>
    </source>
</evidence>
<evidence type="ECO:0000313" key="2">
    <source>
        <dbReference type="Proteomes" id="UP000663505"/>
    </source>
</evidence>